<dbReference type="Gramene" id="Manes.12G150100.1.v8.1">
    <property type="protein sequence ID" value="Manes.12G150100.1.v8.1.CDS.1"/>
    <property type="gene ID" value="Manes.12G150100.v8.1"/>
</dbReference>
<gene>
    <name evidence="12" type="ORF">MANES_12G150100v8</name>
</gene>
<dbReference type="Proteomes" id="UP000091857">
    <property type="component" value="Chromosome 12"/>
</dbReference>
<evidence type="ECO:0000256" key="8">
    <source>
        <dbReference type="ARBA" id="ARBA00034484"/>
    </source>
</evidence>
<sequence length="151" mass="15610">MGLRITSLLLGLTWLMVSYATATSREIPMKPSAAAAAASGYKVNDLSARLATSGGMVECWDALLEMKSCSNEIILFFLNGQADLGAECCGAIGIITHNCWPAMLSSLGFTAEEGNILEGYCDTTDSPSSSPAASPPLPAGAQPNSTAMALD</sequence>
<evidence type="ECO:0000256" key="5">
    <source>
        <dbReference type="ARBA" id="ARBA00023279"/>
    </source>
</evidence>
<comment type="similarity">
    <text evidence="8">Belongs to the plant egg cell-secreted peptide family.</text>
</comment>
<protein>
    <recommendedName>
        <fullName evidence="11">Prolamin-like domain-containing protein</fullName>
    </recommendedName>
</protein>
<dbReference type="GO" id="GO:0080155">
    <property type="term" value="P:regulation of double fertilization forming a zygote and endosperm"/>
    <property type="evidence" value="ECO:0000318"/>
    <property type="project" value="GO_Central"/>
</dbReference>
<feature type="signal peptide" evidence="10">
    <location>
        <begin position="1"/>
        <end position="24"/>
    </location>
</feature>
<evidence type="ECO:0000256" key="6">
    <source>
        <dbReference type="ARBA" id="ARBA00023329"/>
    </source>
</evidence>
<dbReference type="GO" id="GO:0009567">
    <property type="term" value="P:double fertilization forming a zygote and endosperm"/>
    <property type="evidence" value="ECO:0000318"/>
    <property type="project" value="GO_Central"/>
</dbReference>
<keyword evidence="6" id="KW-0968">Cytoplasmic vesicle</keyword>
<dbReference type="Pfam" id="PF05617">
    <property type="entry name" value="Prolamin_like"/>
    <property type="match status" value="1"/>
</dbReference>
<evidence type="ECO:0000256" key="1">
    <source>
        <dbReference type="ARBA" id="ARBA00004541"/>
    </source>
</evidence>
<comment type="subcellular location">
    <subcellularLocation>
        <location evidence="1">Cytoplasmic vesicle</location>
    </subcellularLocation>
    <subcellularLocation>
        <location evidence="2">Secreted</location>
    </subcellularLocation>
</comment>
<evidence type="ECO:0000313" key="12">
    <source>
        <dbReference type="EMBL" id="OAY36033.1"/>
    </source>
</evidence>
<keyword evidence="13" id="KW-1185">Reference proteome</keyword>
<dbReference type="OMA" id="FTFREYC"/>
<feature type="region of interest" description="Disordered" evidence="9">
    <location>
        <begin position="120"/>
        <end position="151"/>
    </location>
</feature>
<proteinExistence type="inferred from homology"/>
<reference evidence="13" key="1">
    <citation type="journal article" date="2016" name="Nat. Biotechnol.">
        <title>Sequencing wild and cultivated cassava and related species reveals extensive interspecific hybridization and genetic diversity.</title>
        <authorList>
            <person name="Bredeson J.V."/>
            <person name="Lyons J.B."/>
            <person name="Prochnik S.E."/>
            <person name="Wu G.A."/>
            <person name="Ha C.M."/>
            <person name="Edsinger-Gonzales E."/>
            <person name="Grimwood J."/>
            <person name="Schmutz J."/>
            <person name="Rabbi I.Y."/>
            <person name="Egesi C."/>
            <person name="Nauluvula P."/>
            <person name="Lebot V."/>
            <person name="Ndunguru J."/>
            <person name="Mkamilo G."/>
            <person name="Bart R.S."/>
            <person name="Setter T.L."/>
            <person name="Gleadow R.M."/>
            <person name="Kulakow P."/>
            <person name="Ferguson M.E."/>
            <person name="Rounsley S."/>
            <person name="Rokhsar D.S."/>
        </authorList>
    </citation>
    <scope>NUCLEOTIDE SEQUENCE [LARGE SCALE GENOMIC DNA]</scope>
    <source>
        <strain evidence="13">cv. AM560-2</strain>
    </source>
</reference>
<feature type="chain" id="PRO_5013197634" description="Prolamin-like domain-containing protein" evidence="10">
    <location>
        <begin position="25"/>
        <end position="151"/>
    </location>
</feature>
<dbReference type="PANTHER" id="PTHR35293">
    <property type="entry name" value="EGG CELL-SECRETED PROTEIN 1.5"/>
    <property type="match status" value="1"/>
</dbReference>
<accession>A0A2C9UY75</accession>
<evidence type="ECO:0000256" key="9">
    <source>
        <dbReference type="SAM" id="MobiDB-lite"/>
    </source>
</evidence>
<evidence type="ECO:0000256" key="3">
    <source>
        <dbReference type="ARBA" id="ARBA00022525"/>
    </source>
</evidence>
<keyword evidence="4 10" id="KW-0732">Signal</keyword>
<evidence type="ECO:0000259" key="11">
    <source>
        <dbReference type="Pfam" id="PF05617"/>
    </source>
</evidence>
<evidence type="ECO:0000256" key="10">
    <source>
        <dbReference type="SAM" id="SignalP"/>
    </source>
</evidence>
<dbReference type="GO" id="GO:0031410">
    <property type="term" value="C:cytoplasmic vesicle"/>
    <property type="evidence" value="ECO:0007669"/>
    <property type="project" value="UniProtKB-SubCell"/>
</dbReference>
<dbReference type="GO" id="GO:2000008">
    <property type="term" value="P:regulation of protein localization to cell surface"/>
    <property type="evidence" value="ECO:0000318"/>
    <property type="project" value="GO_Central"/>
</dbReference>
<organism evidence="12 13">
    <name type="scientific">Manihot esculenta</name>
    <name type="common">Cassava</name>
    <name type="synonym">Jatropha manihot</name>
    <dbReference type="NCBI Taxonomy" id="3983"/>
    <lineage>
        <taxon>Eukaryota</taxon>
        <taxon>Viridiplantae</taxon>
        <taxon>Streptophyta</taxon>
        <taxon>Embryophyta</taxon>
        <taxon>Tracheophyta</taxon>
        <taxon>Spermatophyta</taxon>
        <taxon>Magnoliopsida</taxon>
        <taxon>eudicotyledons</taxon>
        <taxon>Gunneridae</taxon>
        <taxon>Pentapetalae</taxon>
        <taxon>rosids</taxon>
        <taxon>fabids</taxon>
        <taxon>Malpighiales</taxon>
        <taxon>Euphorbiaceae</taxon>
        <taxon>Crotonoideae</taxon>
        <taxon>Manihoteae</taxon>
        <taxon>Manihot</taxon>
    </lineage>
</organism>
<evidence type="ECO:0000256" key="2">
    <source>
        <dbReference type="ARBA" id="ARBA00004613"/>
    </source>
</evidence>
<comment type="caution">
    <text evidence="12">The sequence shown here is derived from an EMBL/GenBank/DDBJ whole genome shotgun (WGS) entry which is preliminary data.</text>
</comment>
<comment type="function">
    <text evidence="7">Involved in the regulation of gamete interactions during the double fertilization and to prevent multiple-pollen tube attraction; mediates the redistribution of the gamete fusogen HAP2/GCS1 to the cell surface after secretion upon sperm arrival.</text>
</comment>
<keyword evidence="3" id="KW-0964">Secreted</keyword>
<name>A0A2C9UY75_MANES</name>
<dbReference type="AlphaFoldDB" id="A0A2C9UY75"/>
<dbReference type="OrthoDB" id="782765at2759"/>
<dbReference type="InterPro" id="IPR008502">
    <property type="entry name" value="Prolamin-like"/>
</dbReference>
<dbReference type="InterPro" id="IPR044711">
    <property type="entry name" value="EC11-15"/>
</dbReference>
<evidence type="ECO:0000256" key="7">
    <source>
        <dbReference type="ARBA" id="ARBA00034457"/>
    </source>
</evidence>
<keyword evidence="5" id="KW-0278">Fertilization</keyword>
<dbReference type="GO" id="GO:0031982">
    <property type="term" value="C:vesicle"/>
    <property type="evidence" value="ECO:0000318"/>
    <property type="project" value="GO_Central"/>
</dbReference>
<dbReference type="GO" id="GO:0005576">
    <property type="term" value="C:extracellular region"/>
    <property type="evidence" value="ECO:0000318"/>
    <property type="project" value="GO_Central"/>
</dbReference>
<evidence type="ECO:0000313" key="13">
    <source>
        <dbReference type="Proteomes" id="UP000091857"/>
    </source>
</evidence>
<evidence type="ECO:0000256" key="4">
    <source>
        <dbReference type="ARBA" id="ARBA00022729"/>
    </source>
</evidence>
<dbReference type="STRING" id="3983.A0A2C9UY75"/>
<dbReference type="EMBL" id="CM004398">
    <property type="protein sequence ID" value="OAY36033.1"/>
    <property type="molecule type" value="Genomic_DNA"/>
</dbReference>
<feature type="domain" description="Prolamin-like" evidence="11">
    <location>
        <begin position="58"/>
        <end position="122"/>
    </location>
</feature>
<feature type="compositionally biased region" description="Polar residues" evidence="9">
    <location>
        <begin position="142"/>
        <end position="151"/>
    </location>
</feature>
<dbReference type="PANTHER" id="PTHR35293:SF10">
    <property type="entry name" value="EGG CELL-SECRETED PROTEIN 1.2-RELATED"/>
    <property type="match status" value="1"/>
</dbReference>